<keyword evidence="3" id="KW-1185">Reference proteome</keyword>
<dbReference type="PaxDb" id="9598-ENSPTRP00000045709"/>
<dbReference type="EMBL" id="AACZ04016226">
    <property type="status" value="NOT_ANNOTATED_CDS"/>
    <property type="molecule type" value="Genomic_DNA"/>
</dbReference>
<dbReference type="GO" id="GO:0007131">
    <property type="term" value="P:reciprocal meiotic recombination"/>
    <property type="evidence" value="ECO:0000318"/>
    <property type="project" value="GO_Central"/>
</dbReference>
<evidence type="ECO:0000313" key="2">
    <source>
        <dbReference type="Ensembl" id="ENSPTRP00000073163.1"/>
    </source>
</evidence>
<dbReference type="PANTHER" id="PTHR14652:SF2">
    <property type="entry name" value="TYPE 2 DNA TOPOISOMERASE 6 SUBUNIT B-LIKE"/>
    <property type="match status" value="1"/>
</dbReference>
<reference evidence="2 3" key="1">
    <citation type="journal article" date="2005" name="Nature">
        <title>Initial sequence of the chimpanzee genome and comparison with the human genome.</title>
        <authorList>
            <consortium name="Chimpanzee sequencing and analysis consortium"/>
        </authorList>
    </citation>
    <scope>NUCLEOTIDE SEQUENCE [LARGE SCALE GENOMIC DNA]</scope>
</reference>
<reference evidence="2" key="2">
    <citation type="submission" date="2025-08" db="UniProtKB">
        <authorList>
            <consortium name="Ensembl"/>
        </authorList>
    </citation>
    <scope>IDENTIFICATION</scope>
</reference>
<accession>A0A2J8QB64</accession>
<dbReference type="STRING" id="9598.ENSPTRP00000073163"/>
<dbReference type="EMBL" id="AACZ04016228">
    <property type="status" value="NOT_ANNOTATED_CDS"/>
    <property type="molecule type" value="Genomic_DNA"/>
</dbReference>
<feature type="compositionally biased region" description="Basic and acidic residues" evidence="1">
    <location>
        <begin position="628"/>
        <end position="637"/>
    </location>
</feature>
<dbReference type="GeneTree" id="ENSGT00390000009327"/>
<protein>
    <submittedName>
        <fullName evidence="2">TOP6B like initiator of meiotic double strand breaks</fullName>
    </submittedName>
</protein>
<sequence length="673" mass="74370">MGSRCRAWAWTRAWALAEFQPRAEEGAAAAGGYPSTGRCRCSLRGMEGTAVAVFEILRFLIIHWKCDIDVSKGALLEGQLVISIEGLNSKHQANALHCVTTRWSLTLLPRPECSGAVSAHCNLHLPGSSDSHASVPRVAGITDAHHHAWLIMVASAGSLFGGMVLKKFLKEIQSILPGISAKLTWTSEEGSYSQDMTGVTPFQMIFEVDEKPRTLMTDCLVIKHFLRKIIMVHPKVRFHFSVKVNGILSTEIFGVENEPTLNLGNGIALVVDSQHYVRPNFGTIESHCSRIHPVLGHPVMLFIPEDVAGMDLLGELILTPAAALCPSPKVSSNQLNRISSVSIFLYGPLGLPLILSTWEQPMTTFFKDTSSLVDWKKYHLCMIPNLDLNLDRDLVLPDVSYQVESSEEDQSQNMDPQGQTLLLFLFVDFHSAFPVQQMEIWGVYTLLTTHLNAILVESHSVVQGSIQFTVDKVLEQHHQAAKAQQKLQASLSVAVNSIMSILTGSTRSSFRKMCLQTLQAADTQEFGTKLHKVFREITQHQFLHHCSCEVKQQLTLEKKDSAQGTEDAPDNSSLELLADTSGQAENKRLKRGSPRIEEMRSLRSARAPSPSEAAPRRPEATAAPLTPRGREDREAHGRALAPGRASLRSRLEDVLWLQEVSNLSEWLSPSPGP</sequence>
<reference evidence="2" key="3">
    <citation type="submission" date="2025-09" db="UniProtKB">
        <authorList>
            <consortium name="Ensembl"/>
        </authorList>
    </citation>
    <scope>IDENTIFICATION</scope>
</reference>
<gene>
    <name evidence="2 4" type="primary">TOP6BL</name>
</gene>
<evidence type="ECO:0000313" key="3">
    <source>
        <dbReference type="Proteomes" id="UP000002277"/>
    </source>
</evidence>
<name>A0A2I3S854_PANTR</name>
<evidence type="ECO:0000313" key="4">
    <source>
        <dbReference type="VGNC" id="VGNC:3188"/>
    </source>
</evidence>
<dbReference type="Pfam" id="PF15091">
    <property type="entry name" value="DUF4554"/>
    <property type="match status" value="1"/>
</dbReference>
<dbReference type="AlphaFoldDB" id="A0A2I3S854"/>
<dbReference type="Ensembl" id="ENSPTRT00000091620.1">
    <property type="protein sequence ID" value="ENSPTRP00000073163.1"/>
    <property type="gene ID" value="ENSPTRG00000003938.6"/>
</dbReference>
<feature type="compositionally biased region" description="Low complexity" evidence="1">
    <location>
        <begin position="602"/>
        <end position="613"/>
    </location>
</feature>
<dbReference type="Proteomes" id="UP000002277">
    <property type="component" value="Chromosome 11"/>
</dbReference>
<organism evidence="2 3">
    <name type="scientific">Pan troglodytes</name>
    <name type="common">Chimpanzee</name>
    <dbReference type="NCBI Taxonomy" id="9598"/>
    <lineage>
        <taxon>Eukaryota</taxon>
        <taxon>Metazoa</taxon>
        <taxon>Chordata</taxon>
        <taxon>Craniata</taxon>
        <taxon>Vertebrata</taxon>
        <taxon>Euteleostomi</taxon>
        <taxon>Mammalia</taxon>
        <taxon>Eutheria</taxon>
        <taxon>Euarchontoglires</taxon>
        <taxon>Primates</taxon>
        <taxon>Haplorrhini</taxon>
        <taxon>Catarrhini</taxon>
        <taxon>Hominidae</taxon>
        <taxon>Pan</taxon>
    </lineage>
</organism>
<accession>A0A2I3S854</accession>
<dbReference type="Bgee" id="ENSPTRG00000003938">
    <property type="expression patterns" value="Expressed in testis and 19 other cell types or tissues"/>
</dbReference>
<dbReference type="EMBL" id="AACZ04016227">
    <property type="status" value="NOT_ANNOTATED_CDS"/>
    <property type="molecule type" value="Genomic_DNA"/>
</dbReference>
<feature type="region of interest" description="Disordered" evidence="1">
    <location>
        <begin position="559"/>
        <end position="645"/>
    </location>
</feature>
<evidence type="ECO:0000256" key="1">
    <source>
        <dbReference type="SAM" id="MobiDB-lite"/>
    </source>
</evidence>
<feature type="compositionally biased region" description="Polar residues" evidence="1">
    <location>
        <begin position="570"/>
        <end position="584"/>
    </location>
</feature>
<dbReference type="PANTHER" id="PTHR14652">
    <property type="entry name" value="TYPE 2 DNA TOPOISOMERASE 6 SUBUNIT B-LIKE"/>
    <property type="match status" value="1"/>
</dbReference>
<dbReference type="VGNC" id="VGNC:3188">
    <property type="gene designation" value="TOP6BL"/>
</dbReference>
<dbReference type="GO" id="GO:0042138">
    <property type="term" value="P:meiotic DNA double-strand break formation"/>
    <property type="evidence" value="ECO:0000318"/>
    <property type="project" value="GO_Central"/>
</dbReference>
<dbReference type="InParanoid" id="A0A2I3S854"/>
<proteinExistence type="predicted"/>
<dbReference type="InterPro" id="IPR028040">
    <property type="entry name" value="TopoVIB-like"/>
</dbReference>
<dbReference type="FunCoup" id="A0A2I3S854">
    <property type="interactions" value="26"/>
</dbReference>